<evidence type="ECO:0000313" key="5">
    <source>
        <dbReference type="EMBL" id="EED94326.1"/>
    </source>
</evidence>
<dbReference type="PANTHER" id="PTHR23316">
    <property type="entry name" value="IMPORTIN ALPHA"/>
    <property type="match status" value="1"/>
</dbReference>
<keyword evidence="6" id="KW-1185">Reference proteome</keyword>
<dbReference type="KEGG" id="tps:THAPSDRAFT_39955"/>
<dbReference type="InterPro" id="IPR000225">
    <property type="entry name" value="Armadillo"/>
</dbReference>
<reference evidence="5 6" key="2">
    <citation type="journal article" date="2008" name="Nature">
        <title>The Phaeodactylum genome reveals the evolutionary history of diatom genomes.</title>
        <authorList>
            <person name="Bowler C."/>
            <person name="Allen A.E."/>
            <person name="Badger J.H."/>
            <person name="Grimwood J."/>
            <person name="Jabbari K."/>
            <person name="Kuo A."/>
            <person name="Maheswari U."/>
            <person name="Martens C."/>
            <person name="Maumus F."/>
            <person name="Otillar R.P."/>
            <person name="Rayko E."/>
            <person name="Salamov A."/>
            <person name="Vandepoele K."/>
            <person name="Beszteri B."/>
            <person name="Gruber A."/>
            <person name="Heijde M."/>
            <person name="Katinka M."/>
            <person name="Mock T."/>
            <person name="Valentin K."/>
            <person name="Verret F."/>
            <person name="Berges J.A."/>
            <person name="Brownlee C."/>
            <person name="Cadoret J.P."/>
            <person name="Chiovitti A."/>
            <person name="Choi C.J."/>
            <person name="Coesel S."/>
            <person name="De Martino A."/>
            <person name="Detter J.C."/>
            <person name="Durkin C."/>
            <person name="Falciatore A."/>
            <person name="Fournet J."/>
            <person name="Haruta M."/>
            <person name="Huysman M.J."/>
            <person name="Jenkins B.D."/>
            <person name="Jiroutova K."/>
            <person name="Jorgensen R.E."/>
            <person name="Joubert Y."/>
            <person name="Kaplan A."/>
            <person name="Kroger N."/>
            <person name="Kroth P.G."/>
            <person name="La Roche J."/>
            <person name="Lindquist E."/>
            <person name="Lommer M."/>
            <person name="Martin-Jezequel V."/>
            <person name="Lopez P.J."/>
            <person name="Lucas S."/>
            <person name="Mangogna M."/>
            <person name="McGinnis K."/>
            <person name="Medlin L.K."/>
            <person name="Montsant A."/>
            <person name="Oudot-Le Secq M.P."/>
            <person name="Napoli C."/>
            <person name="Obornik M."/>
            <person name="Parker M.S."/>
            <person name="Petit J.L."/>
            <person name="Porcel B.M."/>
            <person name="Poulsen N."/>
            <person name="Robison M."/>
            <person name="Rychlewski L."/>
            <person name="Rynearson T.A."/>
            <person name="Schmutz J."/>
            <person name="Shapiro H."/>
            <person name="Siaut M."/>
            <person name="Stanley M."/>
            <person name="Sussman M.R."/>
            <person name="Taylor A.R."/>
            <person name="Vardi A."/>
            <person name="von Dassow P."/>
            <person name="Vyverman W."/>
            <person name="Willis A."/>
            <person name="Wyrwicz L.S."/>
            <person name="Rokhsar D.S."/>
            <person name="Weissenbach J."/>
            <person name="Armbrust E.V."/>
            <person name="Green B.R."/>
            <person name="Van de Peer Y."/>
            <person name="Grigoriev I.V."/>
        </authorList>
    </citation>
    <scope>NUCLEOTIDE SEQUENCE [LARGE SCALE GENOMIC DNA]</scope>
    <source>
        <strain evidence="5 6">CCMP1335</strain>
    </source>
</reference>
<feature type="repeat" description="ARM" evidence="4">
    <location>
        <begin position="152"/>
        <end position="182"/>
    </location>
</feature>
<gene>
    <name evidence="5" type="ORF">THAPSDRAFT_39955</name>
</gene>
<evidence type="ECO:0000313" key="6">
    <source>
        <dbReference type="Proteomes" id="UP000001449"/>
    </source>
</evidence>
<dbReference type="Proteomes" id="UP000001449">
    <property type="component" value="Chromosome 3"/>
</dbReference>
<keyword evidence="2" id="KW-0813">Transport</keyword>
<dbReference type="SMART" id="SM00185">
    <property type="entry name" value="ARM"/>
    <property type="match status" value="4"/>
</dbReference>
<organism evidence="5 6">
    <name type="scientific">Thalassiosira pseudonana</name>
    <name type="common">Marine diatom</name>
    <name type="synonym">Cyclotella nana</name>
    <dbReference type="NCBI Taxonomy" id="35128"/>
    <lineage>
        <taxon>Eukaryota</taxon>
        <taxon>Sar</taxon>
        <taxon>Stramenopiles</taxon>
        <taxon>Ochrophyta</taxon>
        <taxon>Bacillariophyta</taxon>
        <taxon>Coscinodiscophyceae</taxon>
        <taxon>Thalassiosirophycidae</taxon>
        <taxon>Thalassiosirales</taxon>
        <taxon>Thalassiosiraceae</taxon>
        <taxon>Thalassiosira</taxon>
    </lineage>
</organism>
<protein>
    <submittedName>
        <fullName evidence="5">Uncharacterized protein</fullName>
    </submittedName>
</protein>
<dbReference type="PROSITE" id="PS50176">
    <property type="entry name" value="ARM_REPEAT"/>
    <property type="match status" value="1"/>
</dbReference>
<reference evidence="5 6" key="1">
    <citation type="journal article" date="2004" name="Science">
        <title>The genome of the diatom Thalassiosira pseudonana: ecology, evolution, and metabolism.</title>
        <authorList>
            <person name="Armbrust E.V."/>
            <person name="Berges J.A."/>
            <person name="Bowler C."/>
            <person name="Green B.R."/>
            <person name="Martinez D."/>
            <person name="Putnam N.H."/>
            <person name="Zhou S."/>
            <person name="Allen A.E."/>
            <person name="Apt K.E."/>
            <person name="Bechner M."/>
            <person name="Brzezinski M.A."/>
            <person name="Chaal B.K."/>
            <person name="Chiovitti A."/>
            <person name="Davis A.K."/>
            <person name="Demarest M.S."/>
            <person name="Detter J.C."/>
            <person name="Glavina T."/>
            <person name="Goodstein D."/>
            <person name="Hadi M.Z."/>
            <person name="Hellsten U."/>
            <person name="Hildebrand M."/>
            <person name="Jenkins B.D."/>
            <person name="Jurka J."/>
            <person name="Kapitonov V.V."/>
            <person name="Kroger N."/>
            <person name="Lau W.W."/>
            <person name="Lane T.W."/>
            <person name="Larimer F.W."/>
            <person name="Lippmeier J.C."/>
            <person name="Lucas S."/>
            <person name="Medina M."/>
            <person name="Montsant A."/>
            <person name="Obornik M."/>
            <person name="Parker M.S."/>
            <person name="Palenik B."/>
            <person name="Pazour G.J."/>
            <person name="Richardson P.M."/>
            <person name="Rynearson T.A."/>
            <person name="Saito M.A."/>
            <person name="Schwartz D.C."/>
            <person name="Thamatrakoln K."/>
            <person name="Valentin K."/>
            <person name="Vardi A."/>
            <person name="Wilkerson F.P."/>
            <person name="Rokhsar D.S."/>
        </authorList>
    </citation>
    <scope>NUCLEOTIDE SEQUENCE [LARGE SCALE GENOMIC DNA]</scope>
    <source>
        <strain evidence="5 6">CCMP1335</strain>
    </source>
</reference>
<dbReference type="RefSeq" id="XP_002288890.1">
    <property type="nucleotide sequence ID" value="XM_002288854.1"/>
</dbReference>
<sequence length="229" mass="25319">MPTLRRMLHMEDWEVLTFTCWTLSHLCDGPAVNINAVIYSENPIKREGEMFFCPDYGLVHRLIELLLHASPKVAKPALRTIGNIVCAECTDPQAQNASIPDYTEIILELDAVPYLRDLVCHDNREIQKEACWTLSNIAAGTVSQIQSVIDSGAIPPLVDLVNDDTTDKEVRSEACWVVLNATSCGSDDQIETLVDEGCVSVLGVLLTESSMVMMALEGLERVLQTEEAK</sequence>
<evidence type="ECO:0000256" key="3">
    <source>
        <dbReference type="ARBA" id="ARBA00022927"/>
    </source>
</evidence>
<name>B8BY74_THAPS</name>
<dbReference type="HOGENOM" id="CLU_018084_1_0_1"/>
<dbReference type="PaxDb" id="35128-Thaps39955"/>
<comment type="similarity">
    <text evidence="1">Belongs to the importin alpha family.</text>
</comment>
<dbReference type="InterPro" id="IPR016024">
    <property type="entry name" value="ARM-type_fold"/>
</dbReference>
<feature type="non-terminal residue" evidence="5">
    <location>
        <position position="229"/>
    </location>
</feature>
<accession>B8BY74</accession>
<evidence type="ECO:0000256" key="2">
    <source>
        <dbReference type="ARBA" id="ARBA00022448"/>
    </source>
</evidence>
<proteinExistence type="inferred from homology"/>
<dbReference type="SUPFAM" id="SSF48371">
    <property type="entry name" value="ARM repeat"/>
    <property type="match status" value="1"/>
</dbReference>
<keyword evidence="3" id="KW-0653">Protein transport</keyword>
<dbReference type="STRING" id="35128.B8BY74"/>
<dbReference type="InterPro" id="IPR011989">
    <property type="entry name" value="ARM-like"/>
</dbReference>
<evidence type="ECO:0000256" key="4">
    <source>
        <dbReference type="PROSITE-ProRule" id="PRU00259"/>
    </source>
</evidence>
<dbReference type="Gene3D" id="1.25.10.10">
    <property type="entry name" value="Leucine-rich Repeat Variant"/>
    <property type="match status" value="1"/>
</dbReference>
<dbReference type="AlphaFoldDB" id="B8BY74"/>
<dbReference type="GeneID" id="7441915"/>
<dbReference type="eggNOG" id="KOG0166">
    <property type="taxonomic scope" value="Eukaryota"/>
</dbReference>
<evidence type="ECO:0000256" key="1">
    <source>
        <dbReference type="ARBA" id="ARBA00010394"/>
    </source>
</evidence>
<dbReference type="EMBL" id="CM000640">
    <property type="protein sequence ID" value="EED94326.1"/>
    <property type="molecule type" value="Genomic_DNA"/>
</dbReference>
<dbReference type="Pfam" id="PF00514">
    <property type="entry name" value="Arm"/>
    <property type="match status" value="3"/>
</dbReference>
<dbReference type="GO" id="GO:0015031">
    <property type="term" value="P:protein transport"/>
    <property type="evidence" value="ECO:0007669"/>
    <property type="project" value="UniProtKB-KW"/>
</dbReference>
<dbReference type="InParanoid" id="B8BY74"/>